<dbReference type="AlphaFoldDB" id="A0AAN6QA07"/>
<dbReference type="EMBL" id="MU863624">
    <property type="protein sequence ID" value="KAK4106403.1"/>
    <property type="molecule type" value="Genomic_DNA"/>
</dbReference>
<dbReference type="SUPFAM" id="SSF52833">
    <property type="entry name" value="Thioredoxin-like"/>
    <property type="match status" value="1"/>
</dbReference>
<protein>
    <submittedName>
        <fullName evidence="2">Uncharacterized protein</fullName>
    </submittedName>
</protein>
<feature type="region of interest" description="Disordered" evidence="1">
    <location>
        <begin position="1"/>
        <end position="53"/>
    </location>
</feature>
<feature type="compositionally biased region" description="Low complexity" evidence="1">
    <location>
        <begin position="1"/>
        <end position="17"/>
    </location>
</feature>
<evidence type="ECO:0000313" key="3">
    <source>
        <dbReference type="Proteomes" id="UP001305647"/>
    </source>
</evidence>
<dbReference type="InterPro" id="IPR036249">
    <property type="entry name" value="Thioredoxin-like_sf"/>
</dbReference>
<reference evidence="2" key="2">
    <citation type="submission" date="2023-05" db="EMBL/GenBank/DDBJ databases">
        <authorList>
            <consortium name="Lawrence Berkeley National Laboratory"/>
            <person name="Steindorff A."/>
            <person name="Hensen N."/>
            <person name="Bonometti L."/>
            <person name="Westerberg I."/>
            <person name="Brannstrom I.O."/>
            <person name="Guillou S."/>
            <person name="Cros-Aarteil S."/>
            <person name="Calhoun S."/>
            <person name="Haridas S."/>
            <person name="Kuo A."/>
            <person name="Mondo S."/>
            <person name="Pangilinan J."/>
            <person name="Riley R."/>
            <person name="Labutti K."/>
            <person name="Andreopoulos B."/>
            <person name="Lipzen A."/>
            <person name="Chen C."/>
            <person name="Yanf M."/>
            <person name="Daum C."/>
            <person name="Ng V."/>
            <person name="Clum A."/>
            <person name="Ohm R."/>
            <person name="Martin F."/>
            <person name="Silar P."/>
            <person name="Natvig D."/>
            <person name="Lalanne C."/>
            <person name="Gautier V."/>
            <person name="Ament-Velasquez S.L."/>
            <person name="Kruys A."/>
            <person name="Hutchinson M.I."/>
            <person name="Powell A.J."/>
            <person name="Barry K."/>
            <person name="Miller A.N."/>
            <person name="Grigoriev I.V."/>
            <person name="Debuchy R."/>
            <person name="Gladieux P."/>
            <person name="Thoren M.H."/>
            <person name="Johannesson H."/>
        </authorList>
    </citation>
    <scope>NUCLEOTIDE SEQUENCE</scope>
    <source>
        <strain evidence="2">CBS 757.83</strain>
    </source>
</reference>
<organism evidence="2 3">
    <name type="scientific">Parathielavia hyrcaniae</name>
    <dbReference type="NCBI Taxonomy" id="113614"/>
    <lineage>
        <taxon>Eukaryota</taxon>
        <taxon>Fungi</taxon>
        <taxon>Dikarya</taxon>
        <taxon>Ascomycota</taxon>
        <taxon>Pezizomycotina</taxon>
        <taxon>Sordariomycetes</taxon>
        <taxon>Sordariomycetidae</taxon>
        <taxon>Sordariales</taxon>
        <taxon>Chaetomiaceae</taxon>
        <taxon>Parathielavia</taxon>
    </lineage>
</organism>
<dbReference type="InterPro" id="IPR032801">
    <property type="entry name" value="PXL2A/B/C"/>
</dbReference>
<dbReference type="PANTHER" id="PTHR42336:SF2">
    <property type="entry name" value="THIOREDOXIN DOMAIN-CONTAINING PROTEIN"/>
    <property type="match status" value="1"/>
</dbReference>
<proteinExistence type="predicted"/>
<comment type="caution">
    <text evidence="2">The sequence shown here is derived from an EMBL/GenBank/DDBJ whole genome shotgun (WGS) entry which is preliminary data.</text>
</comment>
<dbReference type="Gene3D" id="3.40.30.10">
    <property type="entry name" value="Glutaredoxin"/>
    <property type="match status" value="1"/>
</dbReference>
<reference evidence="2" key="1">
    <citation type="journal article" date="2023" name="Mol. Phylogenet. Evol.">
        <title>Genome-scale phylogeny and comparative genomics of the fungal order Sordariales.</title>
        <authorList>
            <person name="Hensen N."/>
            <person name="Bonometti L."/>
            <person name="Westerberg I."/>
            <person name="Brannstrom I.O."/>
            <person name="Guillou S."/>
            <person name="Cros-Aarteil S."/>
            <person name="Calhoun S."/>
            <person name="Haridas S."/>
            <person name="Kuo A."/>
            <person name="Mondo S."/>
            <person name="Pangilinan J."/>
            <person name="Riley R."/>
            <person name="LaButti K."/>
            <person name="Andreopoulos B."/>
            <person name="Lipzen A."/>
            <person name="Chen C."/>
            <person name="Yan M."/>
            <person name="Daum C."/>
            <person name="Ng V."/>
            <person name="Clum A."/>
            <person name="Steindorff A."/>
            <person name="Ohm R.A."/>
            <person name="Martin F."/>
            <person name="Silar P."/>
            <person name="Natvig D.O."/>
            <person name="Lalanne C."/>
            <person name="Gautier V."/>
            <person name="Ament-Velasquez S.L."/>
            <person name="Kruys A."/>
            <person name="Hutchinson M.I."/>
            <person name="Powell A.J."/>
            <person name="Barry K."/>
            <person name="Miller A.N."/>
            <person name="Grigoriev I.V."/>
            <person name="Debuchy R."/>
            <person name="Gladieux P."/>
            <person name="Hiltunen Thoren M."/>
            <person name="Johannesson H."/>
        </authorList>
    </citation>
    <scope>NUCLEOTIDE SEQUENCE</scope>
    <source>
        <strain evidence="2">CBS 757.83</strain>
    </source>
</reference>
<dbReference type="PANTHER" id="PTHR42336">
    <property type="entry name" value="THIOREDOXIN DOMAIN-CONTAINING PROTEIN-RELATED"/>
    <property type="match status" value="1"/>
</dbReference>
<evidence type="ECO:0000256" key="1">
    <source>
        <dbReference type="SAM" id="MobiDB-lite"/>
    </source>
</evidence>
<sequence>MSQSQPTSSQQQHSQTSNSKNKEEEEEEVAVVHPPKIGDRAPPLGNDDDAAAAGIRFPHDKPVLVVFLRHCGCPFAEKTFRLLTSLSNHHPEVCCVAVSQSTREDTDGWIVQVGGEWEVRVVVHAQRELYHAWGLGLSSTWYAVNPLALWHAWKLGTEEGIWNRNAESGSRWQIGGAFGIDAEGVVRWGGPAASADEVPDFREALRALGVDWVSPRGSLS</sequence>
<dbReference type="Proteomes" id="UP001305647">
    <property type="component" value="Unassembled WGS sequence"/>
</dbReference>
<keyword evidence="3" id="KW-1185">Reference proteome</keyword>
<dbReference type="Pfam" id="PF13911">
    <property type="entry name" value="AhpC-TSA_2"/>
    <property type="match status" value="1"/>
</dbReference>
<accession>A0AAN6QA07</accession>
<gene>
    <name evidence="2" type="ORF">N658DRAFT_18018</name>
</gene>
<evidence type="ECO:0000313" key="2">
    <source>
        <dbReference type="EMBL" id="KAK4106403.1"/>
    </source>
</evidence>
<name>A0AAN6QA07_9PEZI</name>